<dbReference type="Gene3D" id="3.20.70.20">
    <property type="match status" value="1"/>
</dbReference>
<dbReference type="PANTHER" id="PTHR43371:SF1">
    <property type="entry name" value="RIBONUCLEOSIDE-DIPHOSPHATE REDUCTASE"/>
    <property type="match status" value="1"/>
</dbReference>
<dbReference type="SUPFAM" id="SSF51998">
    <property type="entry name" value="PFL-like glycyl radical enzymes"/>
    <property type="match status" value="1"/>
</dbReference>
<evidence type="ECO:0000313" key="7">
    <source>
        <dbReference type="Proteomes" id="UP000260665"/>
    </source>
</evidence>
<dbReference type="PRINTS" id="PR01183">
    <property type="entry name" value="RIBORDTASEM1"/>
</dbReference>
<keyword evidence="7" id="KW-1185">Reference proteome</keyword>
<proteinExistence type="predicted"/>
<dbReference type="Proteomes" id="UP000260665">
    <property type="component" value="Unassembled WGS sequence"/>
</dbReference>
<evidence type="ECO:0000259" key="5">
    <source>
        <dbReference type="Pfam" id="PF02867"/>
    </source>
</evidence>
<dbReference type="GO" id="GO:0031419">
    <property type="term" value="F:cobalamin binding"/>
    <property type="evidence" value="ECO:0007669"/>
    <property type="project" value="UniProtKB-KW"/>
</dbReference>
<sequence>MADFLRDTRLQGGLSGQAKAQVPEASLGALWDRVALAVSAAEPQQPDVWRQRFRGILEGHRFQPGRQILHAAGVQPHACFSSCFAIAPLANSLEGVFDALHDSMVCLHAGADVGVDFSNVLPSHWEGFAHASAHMGPGPFANLWSVARGMLGRGNGHSATVALSLRCDHPDIESFVEALPARSADLQVQAVVVVLDAFMQAVQAGADWPLVFPLHGRALPPGAQVCERVWPGQAEPQPCLVHRHIKAQSLWVRLLQAQRTFASPRLLFVDTMQRCNNLWYAEHIYAANPGGSVALSVDAGCTTGSINLTRFVHDSSAEHPQMDWDQLRAVSAIAVRFLDDAHTLSSFPHRRLERNAHSTRRIGLGITGLDSLFAMLGLAYGSPSSLELTEQILRTVRDAAWQMSAELAQEKGAFPAFDATRHAAGAVVLDLPHALQDAIALHGVRNSQLLAVGVDGRVDPLADPVSHGIEPSAGAASAALSAEQQLELAARVQACVDNGVAVNIHVPSATPAIAFDAILQRAWALRLKNCLVQRAH</sequence>
<dbReference type="OrthoDB" id="9762933at2"/>
<dbReference type="GO" id="GO:0004748">
    <property type="term" value="F:ribonucleoside-diphosphate reductase activity, thioredoxin disulfide as acceptor"/>
    <property type="evidence" value="ECO:0007669"/>
    <property type="project" value="TreeGrafter"/>
</dbReference>
<gene>
    <name evidence="6" type="ORF">DIC66_15130</name>
</gene>
<name>A0A3E1RBK4_9BURK</name>
<evidence type="ECO:0000313" key="6">
    <source>
        <dbReference type="EMBL" id="RFO96050.1"/>
    </source>
</evidence>
<keyword evidence="2" id="KW-0846">Cobalamin</keyword>
<accession>A0A3E1RBK4</accession>
<comment type="cofactor">
    <cofactor evidence="1">
        <name>adenosylcob(III)alamin</name>
        <dbReference type="ChEBI" id="CHEBI:18408"/>
    </cofactor>
</comment>
<keyword evidence="3" id="KW-0560">Oxidoreductase</keyword>
<dbReference type="EMBL" id="QFZK01000010">
    <property type="protein sequence ID" value="RFO96050.1"/>
    <property type="molecule type" value="Genomic_DNA"/>
</dbReference>
<organism evidence="6 7">
    <name type="scientific">Rhodoferax lacus</name>
    <dbReference type="NCBI Taxonomy" id="2184758"/>
    <lineage>
        <taxon>Bacteria</taxon>
        <taxon>Pseudomonadati</taxon>
        <taxon>Pseudomonadota</taxon>
        <taxon>Betaproteobacteria</taxon>
        <taxon>Burkholderiales</taxon>
        <taxon>Comamonadaceae</taxon>
        <taxon>Rhodoferax</taxon>
    </lineage>
</organism>
<evidence type="ECO:0000256" key="4">
    <source>
        <dbReference type="ARBA" id="ARBA00023285"/>
    </source>
</evidence>
<dbReference type="Pfam" id="PF02867">
    <property type="entry name" value="Ribonuc_red_lgC"/>
    <property type="match status" value="1"/>
</dbReference>
<dbReference type="InterPro" id="IPR000788">
    <property type="entry name" value="RNR_lg_C"/>
</dbReference>
<evidence type="ECO:0000256" key="2">
    <source>
        <dbReference type="ARBA" id="ARBA00022628"/>
    </source>
</evidence>
<evidence type="ECO:0000256" key="3">
    <source>
        <dbReference type="ARBA" id="ARBA00023002"/>
    </source>
</evidence>
<protein>
    <submittedName>
        <fullName evidence="6">Ribonucleoside-diphosphate reductase, adenosylcobalamin-dependent</fullName>
    </submittedName>
</protein>
<evidence type="ECO:0000256" key="1">
    <source>
        <dbReference type="ARBA" id="ARBA00001922"/>
    </source>
</evidence>
<dbReference type="PANTHER" id="PTHR43371">
    <property type="entry name" value="VITAMIN B12-DEPENDENT RIBONUCLEOTIDE REDUCTASE"/>
    <property type="match status" value="1"/>
</dbReference>
<dbReference type="AlphaFoldDB" id="A0A3E1RBK4"/>
<reference evidence="6 7" key="1">
    <citation type="submission" date="2018-05" db="EMBL/GenBank/DDBJ databases">
        <title>Rhodoferax soyangensis sp.nov., isolated from an oligotrophic freshwater lake.</title>
        <authorList>
            <person name="Park M."/>
        </authorList>
    </citation>
    <scope>NUCLEOTIDE SEQUENCE [LARGE SCALE GENOMIC DNA]</scope>
    <source>
        <strain evidence="6 7">IMCC26218</strain>
    </source>
</reference>
<comment type="caution">
    <text evidence="6">The sequence shown here is derived from an EMBL/GenBank/DDBJ whole genome shotgun (WGS) entry which is preliminary data.</text>
</comment>
<keyword evidence="4" id="KW-0170">Cobalt</keyword>
<dbReference type="RefSeq" id="WP_117178685.1">
    <property type="nucleotide sequence ID" value="NZ_QFZK01000010.1"/>
</dbReference>
<feature type="domain" description="Ribonucleotide reductase large subunit C-terminal" evidence="5">
    <location>
        <begin position="81"/>
        <end position="452"/>
    </location>
</feature>
<dbReference type="InterPro" id="IPR050862">
    <property type="entry name" value="RdRp_reductase_class-2"/>
</dbReference>